<comment type="subcellular location">
    <subcellularLocation>
        <location evidence="1">Golgi apparatus membrane</location>
        <topology evidence="1">Single-pass type II membrane protein</topology>
    </subcellularLocation>
</comment>
<dbReference type="PANTHER" id="PTHR11062">
    <property type="entry name" value="EXOSTOSIN HEPARAN SULFATE GLYCOSYLTRANSFERASE -RELATED"/>
    <property type="match status" value="1"/>
</dbReference>
<reference evidence="8" key="1">
    <citation type="journal article" date="2021" name="Proc. Natl. Acad. Sci. U.S.A.">
        <title>Three genomes in the algal genus Volvox reveal the fate of a haploid sex-determining region after a transition to homothallism.</title>
        <authorList>
            <person name="Yamamoto K."/>
            <person name="Hamaji T."/>
            <person name="Kawai-Toyooka H."/>
            <person name="Matsuzaki R."/>
            <person name="Takahashi F."/>
            <person name="Nishimura Y."/>
            <person name="Kawachi M."/>
            <person name="Noguchi H."/>
            <person name="Minakuchi Y."/>
            <person name="Umen J.G."/>
            <person name="Toyoda A."/>
            <person name="Nozaki H."/>
        </authorList>
    </citation>
    <scope>NUCLEOTIDE SEQUENCE</scope>
    <source>
        <strain evidence="8">NIES-3780</strain>
    </source>
</reference>
<name>A0A8J4BR07_9CHLO</name>
<dbReference type="Pfam" id="PF07974">
    <property type="entry name" value="EGF_2"/>
    <property type="match status" value="1"/>
</dbReference>
<protein>
    <recommendedName>
        <fullName evidence="7">EGF-like domain-containing protein</fullName>
    </recommendedName>
</protein>
<dbReference type="EMBL" id="BNCO01000081">
    <property type="protein sequence ID" value="GIL66114.1"/>
    <property type="molecule type" value="Genomic_DNA"/>
</dbReference>
<comment type="caution">
    <text evidence="5">Lacks conserved residue(s) required for the propagation of feature annotation.</text>
</comment>
<dbReference type="InterPro" id="IPR013111">
    <property type="entry name" value="EGF_extracell"/>
</dbReference>
<proteinExistence type="inferred from homology"/>
<feature type="disulfide bond" evidence="5">
    <location>
        <begin position="97"/>
        <end position="107"/>
    </location>
</feature>
<dbReference type="GO" id="GO:0000139">
    <property type="term" value="C:Golgi membrane"/>
    <property type="evidence" value="ECO:0007669"/>
    <property type="project" value="UniProtKB-SubCell"/>
</dbReference>
<evidence type="ECO:0000256" key="2">
    <source>
        <dbReference type="ARBA" id="ARBA00010271"/>
    </source>
</evidence>
<dbReference type="Pfam" id="PF03016">
    <property type="entry name" value="Exostosin_GT47"/>
    <property type="match status" value="1"/>
</dbReference>
<feature type="signal peptide" evidence="6">
    <location>
        <begin position="1"/>
        <end position="26"/>
    </location>
</feature>
<sequence>MRENCSHYWYVILALTLTSLVRPSGGIIAQLTVQTDKNPVHRKTLNLPLRPSEQRSLLSSEDLEEQLKALDAVHTSALASHPDVGLEHIFAPLERACHPNCTKRGNCNAEEGRCECPFGYTGPTCEEPLLPACQLGPGLEPFFGLLASRNCECLRQANRFFGCSPTKDTCTLVSMSFHEVQCFSSKGKDPSEQWSQMPAMDDEGVEYFKGWINRQVDLRRVEPHEGVVGKDIWDRPYLLLPEEKCGHHKCHGRGACAVELQSAELDSIFKASNGNSQFCMCYKGYMGHTCNEDMWELCPNRCRGRGQCIRGFCHCRAPYWGLDCSRERAWQLAPGASLVPNRLVLRIYVYELPANVAFPVPLDDNVFDMDEPSYLTHRKFLDMLLLDTAIRTENPLEANLFFVPATAYSYSSNTNSPVNQIEAALKYVIVNFPYFNASGGADHFMWTTGDRGACYLPRNLSRVIFLTLFGLHVNLRDNATTFLYPKPEYHPNWGCVHPKKDVVAAPWYDNMVGSEDAPRLYEKIIAAQGEAPERDLLFFFAGSVRMHDMSYSNGVRQALFNHLKALLDSNGNYSDILFFEGYIASYGELYMRSRFCLAPHGGGFGVRLTLAMAHACIPVIIQDMVYQPYESDGILPYSQFALRLSKSDIPNIVPILRAVPAEKQKRMRMAMAKYYHAFLWNASLGGRAYNYTIKALNQRLHGLWGHLWGDAHRRQLRVAWDEGAEKL</sequence>
<keyword evidence="5" id="KW-0245">EGF-like domain</keyword>
<feature type="domain" description="EGF-like" evidence="7">
    <location>
        <begin position="93"/>
        <end position="126"/>
    </location>
</feature>
<dbReference type="PANTHER" id="PTHR11062:SF376">
    <property type="entry name" value="EXOSTOSIN FAMILY PROTEIN"/>
    <property type="match status" value="1"/>
</dbReference>
<evidence type="ECO:0000256" key="6">
    <source>
        <dbReference type="SAM" id="SignalP"/>
    </source>
</evidence>
<dbReference type="InterPro" id="IPR000742">
    <property type="entry name" value="EGF"/>
</dbReference>
<dbReference type="Gene3D" id="2.10.25.10">
    <property type="entry name" value="Laminin"/>
    <property type="match status" value="1"/>
</dbReference>
<dbReference type="Gene3D" id="2.170.300.10">
    <property type="entry name" value="Tie2 ligand-binding domain superfamily"/>
    <property type="match status" value="1"/>
</dbReference>
<evidence type="ECO:0000256" key="4">
    <source>
        <dbReference type="ARBA" id="ARBA00023157"/>
    </source>
</evidence>
<evidence type="ECO:0000313" key="9">
    <source>
        <dbReference type="Proteomes" id="UP000747399"/>
    </source>
</evidence>
<dbReference type="InterPro" id="IPR040911">
    <property type="entry name" value="Exostosin_GT47"/>
</dbReference>
<dbReference type="GO" id="GO:0016757">
    <property type="term" value="F:glycosyltransferase activity"/>
    <property type="evidence" value="ECO:0007669"/>
    <property type="project" value="InterPro"/>
</dbReference>
<keyword evidence="3" id="KW-0333">Golgi apparatus</keyword>
<dbReference type="InterPro" id="IPR004263">
    <property type="entry name" value="Exostosin"/>
</dbReference>
<dbReference type="SMART" id="SM00181">
    <property type="entry name" value="EGF"/>
    <property type="match status" value="3"/>
</dbReference>
<keyword evidence="9" id="KW-1185">Reference proteome</keyword>
<dbReference type="PROSITE" id="PS00022">
    <property type="entry name" value="EGF_1"/>
    <property type="match status" value="2"/>
</dbReference>
<dbReference type="AlphaFoldDB" id="A0A8J4BR07"/>
<organism evidence="8 9">
    <name type="scientific">Volvox africanus</name>
    <dbReference type="NCBI Taxonomy" id="51714"/>
    <lineage>
        <taxon>Eukaryota</taxon>
        <taxon>Viridiplantae</taxon>
        <taxon>Chlorophyta</taxon>
        <taxon>core chlorophytes</taxon>
        <taxon>Chlorophyceae</taxon>
        <taxon>CS clade</taxon>
        <taxon>Chlamydomonadales</taxon>
        <taxon>Volvocaceae</taxon>
        <taxon>Volvox</taxon>
    </lineage>
</organism>
<evidence type="ECO:0000256" key="3">
    <source>
        <dbReference type="ARBA" id="ARBA00023034"/>
    </source>
</evidence>
<dbReference type="PROSITE" id="PS01186">
    <property type="entry name" value="EGF_2"/>
    <property type="match status" value="2"/>
</dbReference>
<evidence type="ECO:0000259" key="7">
    <source>
        <dbReference type="PROSITE" id="PS50026"/>
    </source>
</evidence>
<gene>
    <name evidence="8" type="ORF">Vafri_19700</name>
</gene>
<keyword evidence="4 5" id="KW-1015">Disulfide bond</keyword>
<evidence type="ECO:0000256" key="5">
    <source>
        <dbReference type="PROSITE-ProRule" id="PRU00076"/>
    </source>
</evidence>
<accession>A0A8J4BR07</accession>
<feature type="disulfide bond" evidence="5">
    <location>
        <begin position="116"/>
        <end position="125"/>
    </location>
</feature>
<dbReference type="InterPro" id="IPR002049">
    <property type="entry name" value="LE_dom"/>
</dbReference>
<dbReference type="PROSITE" id="PS50026">
    <property type="entry name" value="EGF_3"/>
    <property type="match status" value="1"/>
</dbReference>
<feature type="chain" id="PRO_5035313324" description="EGF-like domain-containing protein" evidence="6">
    <location>
        <begin position="27"/>
        <end position="727"/>
    </location>
</feature>
<evidence type="ECO:0000313" key="8">
    <source>
        <dbReference type="EMBL" id="GIL66114.1"/>
    </source>
</evidence>
<dbReference type="CDD" id="cd00055">
    <property type="entry name" value="EGF_Lam"/>
    <property type="match status" value="1"/>
</dbReference>
<comment type="similarity">
    <text evidence="2">Belongs to the glycosyltransferase 47 family.</text>
</comment>
<evidence type="ECO:0000256" key="1">
    <source>
        <dbReference type="ARBA" id="ARBA00004323"/>
    </source>
</evidence>
<comment type="caution">
    <text evidence="8">The sequence shown here is derived from an EMBL/GenBank/DDBJ whole genome shotgun (WGS) entry which is preliminary data.</text>
</comment>
<keyword evidence="6" id="KW-0732">Signal</keyword>
<dbReference type="Proteomes" id="UP000747399">
    <property type="component" value="Unassembled WGS sequence"/>
</dbReference>